<organism evidence="12 13">
    <name type="scientific">Candida tropicalis (strain ATCC MYA-3404 / T1)</name>
    <name type="common">Yeast</name>
    <dbReference type="NCBI Taxonomy" id="294747"/>
    <lineage>
        <taxon>Eukaryota</taxon>
        <taxon>Fungi</taxon>
        <taxon>Dikarya</taxon>
        <taxon>Ascomycota</taxon>
        <taxon>Saccharomycotina</taxon>
        <taxon>Pichiomycetes</taxon>
        <taxon>Debaryomycetaceae</taxon>
        <taxon>Candida/Lodderomyces clade</taxon>
        <taxon>Candida</taxon>
    </lineage>
</organism>
<name>C5MEY8_CANTT</name>
<dbReference type="Gene3D" id="3.60.15.10">
    <property type="entry name" value="Ribonuclease Z/Hydroxyacylglutathione hydrolase-like"/>
    <property type="match status" value="1"/>
</dbReference>
<evidence type="ECO:0000259" key="11">
    <source>
        <dbReference type="PROSITE" id="PS51908"/>
    </source>
</evidence>
<dbReference type="CDD" id="cd16273">
    <property type="entry name" value="SNM1A-1C-like_MBL-fold"/>
    <property type="match status" value="1"/>
</dbReference>
<dbReference type="AlphaFoldDB" id="C5MEY8"/>
<evidence type="ECO:0000256" key="4">
    <source>
        <dbReference type="ARBA" id="ARBA00022763"/>
    </source>
</evidence>
<keyword evidence="3" id="KW-0479">Metal-binding</keyword>
<keyword evidence="5 9" id="KW-0863">Zinc-finger</keyword>
<dbReference type="PANTHER" id="PTHR23240">
    <property type="entry name" value="DNA CROSS-LINK REPAIR PROTEIN PSO2/SNM1-RELATED"/>
    <property type="match status" value="1"/>
</dbReference>
<dbReference type="Gene3D" id="3.40.50.12650">
    <property type="match status" value="1"/>
</dbReference>
<evidence type="ECO:0000256" key="7">
    <source>
        <dbReference type="ARBA" id="ARBA00023204"/>
    </source>
</evidence>
<protein>
    <recommendedName>
        <fullName evidence="11">UBZ4-type domain-containing protein</fullName>
    </recommendedName>
</protein>
<dbReference type="OrthoDB" id="262529at2759"/>
<evidence type="ECO:0000256" key="2">
    <source>
        <dbReference type="ARBA" id="ARBA00010304"/>
    </source>
</evidence>
<dbReference type="eggNOG" id="KOG1361">
    <property type="taxonomic scope" value="Eukaryota"/>
</dbReference>
<comment type="similarity">
    <text evidence="2">Belongs to the DNA repair metallo-beta-lactamase (DRMBL) family.</text>
</comment>
<dbReference type="GO" id="GO:0036297">
    <property type="term" value="P:interstrand cross-link repair"/>
    <property type="evidence" value="ECO:0007669"/>
    <property type="project" value="TreeGrafter"/>
</dbReference>
<evidence type="ECO:0000313" key="12">
    <source>
        <dbReference type="EMBL" id="EER31848.1"/>
    </source>
</evidence>
<evidence type="ECO:0000256" key="10">
    <source>
        <dbReference type="SAM" id="MobiDB-lite"/>
    </source>
</evidence>
<dbReference type="InterPro" id="IPR011084">
    <property type="entry name" value="DRMBL"/>
</dbReference>
<evidence type="ECO:0000256" key="5">
    <source>
        <dbReference type="ARBA" id="ARBA00022771"/>
    </source>
</evidence>
<evidence type="ECO:0000256" key="8">
    <source>
        <dbReference type="ARBA" id="ARBA00023242"/>
    </source>
</evidence>
<dbReference type="VEuPathDB" id="FungiDB:CTRG_04631"/>
<dbReference type="InterPro" id="IPR006642">
    <property type="entry name" value="Rad18_UBZ4"/>
</dbReference>
<keyword evidence="6" id="KW-0862">Zinc</keyword>
<keyword evidence="8" id="KW-0539">Nucleus</keyword>
<accession>C5MEY8</accession>
<gene>
    <name evidence="12" type="ORF">CTRG_04631</name>
</gene>
<dbReference type="GeneID" id="8296576"/>
<feature type="domain" description="UBZ4-type" evidence="11">
    <location>
        <begin position="60"/>
        <end position="90"/>
    </location>
</feature>
<dbReference type="GO" id="GO:0035312">
    <property type="term" value="F:5'-3' DNA exonuclease activity"/>
    <property type="evidence" value="ECO:0007669"/>
    <property type="project" value="TreeGrafter"/>
</dbReference>
<comment type="subcellular location">
    <subcellularLocation>
        <location evidence="1">Nucleus</location>
    </subcellularLocation>
</comment>
<evidence type="ECO:0000313" key="13">
    <source>
        <dbReference type="Proteomes" id="UP000002037"/>
    </source>
</evidence>
<evidence type="ECO:0000256" key="1">
    <source>
        <dbReference type="ARBA" id="ARBA00004123"/>
    </source>
</evidence>
<dbReference type="GO" id="GO:0006303">
    <property type="term" value="P:double-strand break repair via nonhomologous end joining"/>
    <property type="evidence" value="ECO:0007669"/>
    <property type="project" value="TreeGrafter"/>
</dbReference>
<dbReference type="KEGG" id="ctp:CTRG_04631"/>
<keyword evidence="13" id="KW-1185">Reference proteome</keyword>
<dbReference type="SUPFAM" id="SSF56281">
    <property type="entry name" value="Metallo-hydrolase/oxidoreductase"/>
    <property type="match status" value="1"/>
</dbReference>
<keyword evidence="4 9" id="KW-0227">DNA damage</keyword>
<dbReference type="RefSeq" id="XP_002550333.1">
    <property type="nucleotide sequence ID" value="XM_002550287.1"/>
</dbReference>
<dbReference type="EMBL" id="GG692400">
    <property type="protein sequence ID" value="EER31848.1"/>
    <property type="molecule type" value="Genomic_DNA"/>
</dbReference>
<sequence>MPRIKKESSDSKETQQRSIFEFTQRRDHKTTVIKREGVSQSSTSTTTTVIGKSETYSHDTVLCPICNENINHLDIRQRTDHVDTCLVRVTFVETSTSTVTTKKEISPTAISQNERFKSKSLSSPELEQSAKKKRKLDPNDPKVKYVNGETDTNKEQKTIKPPTSIKATSKKPIPDLKIMVFPVSKDYVSTYKVAVDAFNFAPHSEIDQYFLTHFHADHYGGISKKWAYERVFGLEDMDYENDSKYRKIIYCTGITGRLLTLRFSIDPRFIKELELDTRYKIKSYTDDFIENFGVESNDEDPGLYVVPICANHCPGAAIFLFESIGLDNQIHRIIHCGDFRVNKEILDNPTLRQFSLNKKNTIDGVLKIDQVYLDTTYMSPKHNLPKQELVCDVVADLFHDLAREQSNKSSLFANWFGALTQSRITDFWRAKAGPTIIKKKKFLIVIGTYIIGKEKLALAISKRLKCMIYVSNIGARRDKYDIFKTYQDPYLESVLSDNEFGNDNDDFVIHLVPMTIVGTVEELSNYFNHNRYYENFERCIGLCPTGWSFNQYKRPKRFGSPPRNELEEIIQIMENQTSFSYVDDILAQVPKTTKVTKGKPDIGLYRSYAIPYSEHSSFRELAYFVTFFNIDKVIPTVNTEREESNQKMEGHIAIWELARKLITNQKVELEIDQDLVDRLKEISLDTF</sequence>
<keyword evidence="7 9" id="KW-0234">DNA repair</keyword>
<feature type="region of interest" description="Disordered" evidence="10">
    <location>
        <begin position="101"/>
        <end position="166"/>
    </location>
</feature>
<dbReference type="Proteomes" id="UP000002037">
    <property type="component" value="Unassembled WGS sequence"/>
</dbReference>
<evidence type="ECO:0000256" key="3">
    <source>
        <dbReference type="ARBA" id="ARBA00022723"/>
    </source>
</evidence>
<dbReference type="HOGENOM" id="CLU_005260_5_1_1"/>
<dbReference type="PROSITE" id="PS51908">
    <property type="entry name" value="ZF_UBZ4"/>
    <property type="match status" value="1"/>
</dbReference>
<dbReference type="GO" id="GO:0003684">
    <property type="term" value="F:damaged DNA binding"/>
    <property type="evidence" value="ECO:0007669"/>
    <property type="project" value="TreeGrafter"/>
</dbReference>
<dbReference type="GO" id="GO:0008270">
    <property type="term" value="F:zinc ion binding"/>
    <property type="evidence" value="ECO:0007669"/>
    <property type="project" value="UniProtKB-KW"/>
</dbReference>
<evidence type="ECO:0000256" key="9">
    <source>
        <dbReference type="PROSITE-ProRule" id="PRU01256"/>
    </source>
</evidence>
<dbReference type="GO" id="GO:0005634">
    <property type="term" value="C:nucleus"/>
    <property type="evidence" value="ECO:0007669"/>
    <property type="project" value="UniProtKB-SubCell"/>
</dbReference>
<dbReference type="PANTHER" id="PTHR23240:SF6">
    <property type="entry name" value="DNA CROSS-LINK REPAIR 1A PROTEIN"/>
    <property type="match status" value="1"/>
</dbReference>
<evidence type="ECO:0000256" key="6">
    <source>
        <dbReference type="ARBA" id="ARBA00022833"/>
    </source>
</evidence>
<dbReference type="InterPro" id="IPR036866">
    <property type="entry name" value="RibonucZ/Hydroxyglut_hydro"/>
</dbReference>
<feature type="compositionally biased region" description="Polar residues" evidence="10">
    <location>
        <begin position="108"/>
        <end position="126"/>
    </location>
</feature>
<dbReference type="STRING" id="294747.C5MEY8"/>
<reference evidence="12 13" key="1">
    <citation type="journal article" date="2009" name="Nature">
        <title>Evolution of pathogenicity and sexual reproduction in eight Candida genomes.</title>
        <authorList>
            <person name="Butler G."/>
            <person name="Rasmussen M.D."/>
            <person name="Lin M.F."/>
            <person name="Santos M.A."/>
            <person name="Sakthikumar S."/>
            <person name="Munro C.A."/>
            <person name="Rheinbay E."/>
            <person name="Grabherr M."/>
            <person name="Forche A."/>
            <person name="Reedy J.L."/>
            <person name="Agrafioti I."/>
            <person name="Arnaud M.B."/>
            <person name="Bates S."/>
            <person name="Brown A.J."/>
            <person name="Brunke S."/>
            <person name="Costanzo M.C."/>
            <person name="Fitzpatrick D.A."/>
            <person name="de Groot P.W."/>
            <person name="Harris D."/>
            <person name="Hoyer L.L."/>
            <person name="Hube B."/>
            <person name="Klis F.M."/>
            <person name="Kodira C."/>
            <person name="Lennard N."/>
            <person name="Logue M.E."/>
            <person name="Martin R."/>
            <person name="Neiman A.M."/>
            <person name="Nikolaou E."/>
            <person name="Quail M.A."/>
            <person name="Quinn J."/>
            <person name="Santos M.C."/>
            <person name="Schmitzberger F.F."/>
            <person name="Sherlock G."/>
            <person name="Shah P."/>
            <person name="Silverstein K.A."/>
            <person name="Skrzypek M.S."/>
            <person name="Soll D."/>
            <person name="Staggs R."/>
            <person name="Stansfield I."/>
            <person name="Stumpf M.P."/>
            <person name="Sudbery P.E."/>
            <person name="Srikantha T."/>
            <person name="Zeng Q."/>
            <person name="Berman J."/>
            <person name="Berriman M."/>
            <person name="Heitman J."/>
            <person name="Gow N.A."/>
            <person name="Lorenz M.C."/>
            <person name="Birren B.W."/>
            <person name="Kellis M."/>
            <person name="Cuomo C.A."/>
        </authorList>
    </citation>
    <scope>NUCLEOTIDE SEQUENCE [LARGE SCALE GENOMIC DNA]</scope>
    <source>
        <strain evidence="13">ATCC MYA-3404 / T1</strain>
    </source>
</reference>
<proteinExistence type="inferred from homology"/>
<dbReference type="Pfam" id="PF07522">
    <property type="entry name" value="DRMBL"/>
    <property type="match status" value="1"/>
</dbReference>